<evidence type="ECO:0000313" key="1">
    <source>
        <dbReference type="EMBL" id="QJA45850.1"/>
    </source>
</evidence>
<reference evidence="1" key="1">
    <citation type="submission" date="2020-03" db="EMBL/GenBank/DDBJ databases">
        <title>The deep terrestrial virosphere.</title>
        <authorList>
            <person name="Holmfeldt K."/>
            <person name="Nilsson E."/>
            <person name="Simone D."/>
            <person name="Lopez-Fernandez M."/>
            <person name="Wu X."/>
            <person name="de Brujin I."/>
            <person name="Lundin D."/>
            <person name="Andersson A."/>
            <person name="Bertilsson S."/>
            <person name="Dopson M."/>
        </authorList>
    </citation>
    <scope>NUCLEOTIDE SEQUENCE</scope>
    <source>
        <strain evidence="1">TM448A00285</strain>
        <strain evidence="2">TM448B00616</strain>
    </source>
</reference>
<accession>A0A6H1ZF83</accession>
<dbReference type="AlphaFoldDB" id="A0A6H1ZF83"/>
<proteinExistence type="predicted"/>
<dbReference type="EMBL" id="MT143998">
    <property type="protein sequence ID" value="QJA45850.1"/>
    <property type="molecule type" value="Genomic_DNA"/>
</dbReference>
<name>A0A6H1ZF83_9ZZZZ</name>
<dbReference type="EMBL" id="MT144638">
    <property type="protein sequence ID" value="QJH96058.1"/>
    <property type="molecule type" value="Genomic_DNA"/>
</dbReference>
<evidence type="ECO:0000313" key="2">
    <source>
        <dbReference type="EMBL" id="QJH96058.1"/>
    </source>
</evidence>
<gene>
    <name evidence="1" type="ORF">TM448A00285_0028</name>
    <name evidence="2" type="ORF">TM448B00616_0020</name>
</gene>
<protein>
    <submittedName>
        <fullName evidence="1">Uncharacterized protein</fullName>
    </submittedName>
</protein>
<organism evidence="1">
    <name type="scientific">viral metagenome</name>
    <dbReference type="NCBI Taxonomy" id="1070528"/>
    <lineage>
        <taxon>unclassified sequences</taxon>
        <taxon>metagenomes</taxon>
        <taxon>organismal metagenomes</taxon>
    </lineage>
</organism>
<sequence length="49" mass="5527">MEELECDLVVEFVSLPVELEAAWWVGMRMLAALLESSSNLSIAETETQR</sequence>